<name>A0ABS2GK90_9FIRM</name>
<dbReference type="Proteomes" id="UP000707138">
    <property type="component" value="Unassembled WGS sequence"/>
</dbReference>
<dbReference type="EMBL" id="JACJLA010000032">
    <property type="protein sequence ID" value="MBM6913678.1"/>
    <property type="molecule type" value="Genomic_DNA"/>
</dbReference>
<evidence type="ECO:0000313" key="2">
    <source>
        <dbReference type="Proteomes" id="UP000707138"/>
    </source>
</evidence>
<gene>
    <name evidence="1" type="ORF">H6A01_10215</name>
</gene>
<proteinExistence type="predicted"/>
<sequence>MKRTKDYVMLSKRDIGLLLNSEVSKLYPWLEQFLEGKKKAKISSGDDLFDQFYYNIPEIMYKAKNEWEILNEVGEDKGKESECELCGQKHLKDLFKIRNKNSGRHLIVGSTCISSFDIASKGELSNLLEERRTAKIVNLFPDIKWYVDSGKEWLERTPIIIPQYKREKFSEWINDLKSRYYDYIKSGSVEAENQIGNIYEKCKQEKMILDQYILNNKDSRLINREIYNELLRQWNPYYSPAMEEIRIKGDVTEKKYPGVPIPSFMEKIMAKTREYSDAINLRDISVSRQKKGYYIGKFDFRRNNIRDVKIYIPHCDFWSCIIHNNEVTKNIFESVVLPNCIIHEDSYTKILSHFEKFSIRDMILQTYESFHFAPYEECVIKIGKKFGIMTERKLINILSTYIIKQKEDEYIYREIERELKNNLHTKKELMDELELRKLSS</sequence>
<reference evidence="1 2" key="1">
    <citation type="journal article" date="2021" name="Sci. Rep.">
        <title>The distribution of antibiotic resistance genes in chicken gut microbiota commensals.</title>
        <authorList>
            <person name="Juricova H."/>
            <person name="Matiasovicova J."/>
            <person name="Kubasova T."/>
            <person name="Cejkova D."/>
            <person name="Rychlik I."/>
        </authorList>
    </citation>
    <scope>NUCLEOTIDE SEQUENCE [LARGE SCALE GENOMIC DNA]</scope>
    <source>
        <strain evidence="1 2">An537</strain>
    </source>
</reference>
<organism evidence="1 2">
    <name type="scientific">Veillonella magna</name>
    <dbReference type="NCBI Taxonomy" id="464322"/>
    <lineage>
        <taxon>Bacteria</taxon>
        <taxon>Bacillati</taxon>
        <taxon>Bacillota</taxon>
        <taxon>Negativicutes</taxon>
        <taxon>Veillonellales</taxon>
        <taxon>Veillonellaceae</taxon>
        <taxon>Veillonella</taxon>
    </lineage>
</organism>
<protein>
    <submittedName>
        <fullName evidence="1">Uncharacterized protein</fullName>
    </submittedName>
</protein>
<dbReference type="RefSeq" id="WP_205088525.1">
    <property type="nucleotide sequence ID" value="NZ_JACJLA010000032.1"/>
</dbReference>
<keyword evidence="2" id="KW-1185">Reference proteome</keyword>
<accession>A0ABS2GK90</accession>
<comment type="caution">
    <text evidence="1">The sequence shown here is derived from an EMBL/GenBank/DDBJ whole genome shotgun (WGS) entry which is preliminary data.</text>
</comment>
<evidence type="ECO:0000313" key="1">
    <source>
        <dbReference type="EMBL" id="MBM6913678.1"/>
    </source>
</evidence>